<name>A0A1I0E0H1_9BACT</name>
<evidence type="ECO:0000313" key="2">
    <source>
        <dbReference type="Proteomes" id="UP000198697"/>
    </source>
</evidence>
<evidence type="ECO:0000313" key="1">
    <source>
        <dbReference type="EMBL" id="SET37791.1"/>
    </source>
</evidence>
<dbReference type="Proteomes" id="UP000198697">
    <property type="component" value="Unassembled WGS sequence"/>
</dbReference>
<organism evidence="1 2">
    <name type="scientific">Hymenobacter actinosclerus</name>
    <dbReference type="NCBI Taxonomy" id="82805"/>
    <lineage>
        <taxon>Bacteria</taxon>
        <taxon>Pseudomonadati</taxon>
        <taxon>Bacteroidota</taxon>
        <taxon>Cytophagia</taxon>
        <taxon>Cytophagales</taxon>
        <taxon>Hymenobacteraceae</taxon>
        <taxon>Hymenobacter</taxon>
    </lineage>
</organism>
<dbReference type="AlphaFoldDB" id="A0A1I0E0H1"/>
<dbReference type="EMBL" id="FOHS01000002">
    <property type="protein sequence ID" value="SET37791.1"/>
    <property type="molecule type" value="Genomic_DNA"/>
</dbReference>
<reference evidence="2" key="1">
    <citation type="submission" date="2016-10" db="EMBL/GenBank/DDBJ databases">
        <authorList>
            <person name="Varghese N."/>
            <person name="Submissions S."/>
        </authorList>
    </citation>
    <scope>NUCLEOTIDE SEQUENCE [LARGE SCALE GENOMIC DNA]</scope>
    <source>
        <strain evidence="2">DSM 15310</strain>
    </source>
</reference>
<gene>
    <name evidence="1" type="ORF">SAMN04487998_1623</name>
</gene>
<protein>
    <submittedName>
        <fullName evidence="1">Uncharacterized protein</fullName>
    </submittedName>
</protein>
<sequence>MQQFLRSKMMAGLVFYMLLQTGLKRQFETLSRAATHVSAETPTLWTSMSRLVTNRFLKPHRTRNFPDC</sequence>
<accession>A0A1I0E0H1</accession>
<proteinExistence type="predicted"/>
<keyword evidence="2" id="KW-1185">Reference proteome</keyword>